<dbReference type="Pfam" id="PF01144">
    <property type="entry name" value="CoA_trans"/>
    <property type="match status" value="1"/>
</dbReference>
<dbReference type="AlphaFoldDB" id="A0A871YEE8"/>
<dbReference type="PANTHER" id="PTHR13707">
    <property type="entry name" value="KETOACID-COENZYME A TRANSFERASE"/>
    <property type="match status" value="1"/>
</dbReference>
<name>A0A871YEE8_9CHLR</name>
<keyword evidence="2 3" id="KW-0808">Transferase</keyword>
<accession>A0A871YEE8</accession>
<reference evidence="3" key="1">
    <citation type="submission" date="2020-10" db="EMBL/GenBank/DDBJ databases">
        <title>Diverse heliorhodopsins detected via functional metagenomics in peat lake Actinobacteria, Chloroflexi and Archaea.</title>
        <authorList>
            <person name="Chazan A."/>
            <person name="Rozenberg A."/>
            <person name="Tahan R."/>
            <person name="Mannen K."/>
            <person name="Nagata T."/>
            <person name="Yaish S."/>
            <person name="Larom S."/>
            <person name="Kandori H."/>
            <person name="Inoue K."/>
            <person name="Beja O."/>
            <person name="Pushkarev A."/>
        </authorList>
    </citation>
    <scope>NUCLEOTIDE SEQUENCE</scope>
</reference>
<gene>
    <name evidence="3" type="primary">scoB</name>
    <name evidence="3" type="ORF">HULAa30F3_00009</name>
</gene>
<organism evidence="3">
    <name type="scientific">uncultured Dehalococcoidia bacterium</name>
    <dbReference type="NCBI Taxonomy" id="498747"/>
    <lineage>
        <taxon>Bacteria</taxon>
        <taxon>Bacillati</taxon>
        <taxon>Chloroflexota</taxon>
        <taxon>Dehalococcoidia</taxon>
        <taxon>environmental samples</taxon>
    </lineage>
</organism>
<protein>
    <submittedName>
        <fullName evidence="3">Putative succinyl-CoA:3-ketoacid coenzyme A transferase subunit B</fullName>
        <ecNumber evidence="3">2.8.3.5</ecNumber>
    </submittedName>
</protein>
<sequence length="224" mass="24271">MPKVFEGLPREMIAMRISREIKDGDYVNLGIGIPTLISNWIEGRDIALQAENGMLKTGPLADGCDVDQDLINASCQPVCPLPGSSYFDIVESFAMIRGGRMNVVVMGALQANDKGDYAGWANPERGLDIGNVGGSMDLCAGARKLILAMEHCTKNGDPKIVKKVSYPLTTIGKVNMIFTDLAVMEITKSGLLLKEIFPGMTVEELQSVTEPKLIVSPDLKEIEL</sequence>
<dbReference type="SMART" id="SM00882">
    <property type="entry name" value="CoA_trans"/>
    <property type="match status" value="1"/>
</dbReference>
<dbReference type="GO" id="GO:0008260">
    <property type="term" value="F:succinyl-CoA:3-oxo-acid CoA-transferase activity"/>
    <property type="evidence" value="ECO:0007669"/>
    <property type="project" value="UniProtKB-EC"/>
</dbReference>
<dbReference type="EMBL" id="MW122882">
    <property type="protein sequence ID" value="QOV09056.1"/>
    <property type="molecule type" value="Genomic_DNA"/>
</dbReference>
<proteinExistence type="inferred from homology"/>
<evidence type="ECO:0000256" key="1">
    <source>
        <dbReference type="ARBA" id="ARBA00007047"/>
    </source>
</evidence>
<evidence type="ECO:0000313" key="3">
    <source>
        <dbReference type="EMBL" id="QOV09056.1"/>
    </source>
</evidence>
<comment type="similarity">
    <text evidence="1">Belongs to the 3-oxoacid CoA-transferase subunit B family.</text>
</comment>
<dbReference type="EC" id="2.8.3.5" evidence="3"/>
<dbReference type="NCBIfam" id="TIGR02428">
    <property type="entry name" value="pcaJ_scoB_fam"/>
    <property type="match status" value="1"/>
</dbReference>
<dbReference type="InterPro" id="IPR004165">
    <property type="entry name" value="CoA_trans_fam_I"/>
</dbReference>
<evidence type="ECO:0000256" key="2">
    <source>
        <dbReference type="ARBA" id="ARBA00022679"/>
    </source>
</evidence>
<dbReference type="InterPro" id="IPR037171">
    <property type="entry name" value="NagB/RpiA_transferase-like"/>
</dbReference>
<dbReference type="SUPFAM" id="SSF100950">
    <property type="entry name" value="NagB/RpiA/CoA transferase-like"/>
    <property type="match status" value="1"/>
</dbReference>
<dbReference type="PANTHER" id="PTHR13707:SF57">
    <property type="entry name" value="SUCCINYL-COA:3-KETOACID COENZYME A TRANSFERASE SUBUNIT B-RELATED"/>
    <property type="match status" value="1"/>
</dbReference>
<dbReference type="InterPro" id="IPR012791">
    <property type="entry name" value="3-oxoacid_CoA-transf_B"/>
</dbReference>
<dbReference type="Gene3D" id="3.40.1080.10">
    <property type="entry name" value="Glutaconate Coenzyme A-transferase"/>
    <property type="match status" value="1"/>
</dbReference>